<feature type="compositionally biased region" description="Pro residues" evidence="1">
    <location>
        <begin position="149"/>
        <end position="160"/>
    </location>
</feature>
<feature type="compositionally biased region" description="Basic and acidic residues" evidence="1">
    <location>
        <begin position="80"/>
        <end position="93"/>
    </location>
</feature>
<feature type="compositionally biased region" description="Basic and acidic residues" evidence="1">
    <location>
        <begin position="135"/>
        <end position="145"/>
    </location>
</feature>
<accession>A0A9P5EMV1</accession>
<dbReference type="Proteomes" id="UP000711996">
    <property type="component" value="Unassembled WGS sequence"/>
</dbReference>
<proteinExistence type="predicted"/>
<dbReference type="AlphaFoldDB" id="A0A9P5EMV1"/>
<keyword evidence="3" id="KW-1185">Reference proteome</keyword>
<reference evidence="2" key="1">
    <citation type="submission" date="2019-06" db="EMBL/GenBank/DDBJ databases">
        <authorList>
            <person name="Gan P."/>
            <person name="Shirasu K."/>
        </authorList>
    </citation>
    <scope>NUCLEOTIDE SEQUENCE [LARGE SCALE GENOMIC DNA]</scope>
    <source>
        <strain evidence="2">CAD2</strain>
    </source>
</reference>
<protein>
    <submittedName>
        <fullName evidence="2">Uncharacterized protein</fullName>
    </submittedName>
</protein>
<comment type="caution">
    <text evidence="2">The sequence shown here is derived from an EMBL/GenBank/DDBJ whole genome shotgun (WGS) entry which is preliminary data.</text>
</comment>
<evidence type="ECO:0000256" key="1">
    <source>
        <dbReference type="SAM" id="MobiDB-lite"/>
    </source>
</evidence>
<name>A0A9P5EMV1_COLSI</name>
<dbReference type="OrthoDB" id="10604968at2759"/>
<organism evidence="2 3">
    <name type="scientific">Colletotrichum siamense</name>
    <name type="common">Anthracnose fungus</name>
    <dbReference type="NCBI Taxonomy" id="690259"/>
    <lineage>
        <taxon>Eukaryota</taxon>
        <taxon>Fungi</taxon>
        <taxon>Dikarya</taxon>
        <taxon>Ascomycota</taxon>
        <taxon>Pezizomycotina</taxon>
        <taxon>Sordariomycetes</taxon>
        <taxon>Hypocreomycetidae</taxon>
        <taxon>Glomerellales</taxon>
        <taxon>Glomerellaceae</taxon>
        <taxon>Colletotrichum</taxon>
        <taxon>Colletotrichum gloeosporioides species complex</taxon>
    </lineage>
</organism>
<evidence type="ECO:0000313" key="2">
    <source>
        <dbReference type="EMBL" id="KAF4854612.1"/>
    </source>
</evidence>
<feature type="region of interest" description="Disordered" evidence="1">
    <location>
        <begin position="80"/>
        <end position="110"/>
    </location>
</feature>
<feature type="region of interest" description="Disordered" evidence="1">
    <location>
        <begin position="124"/>
        <end position="171"/>
    </location>
</feature>
<dbReference type="EMBL" id="QPMT01000033">
    <property type="protein sequence ID" value="KAF4854612.1"/>
    <property type="molecule type" value="Genomic_DNA"/>
</dbReference>
<sequence length="171" mass="19141">MQSIALLSCGDRSQARRKALGAEVITKNRRQRCKQGRNGSGRIRCVGIRIGCHLYCCLLIHPDRSLSRVHQLPETDLRNHLGDLQQPRREIPRQARCHSLTSTHPFRPTNRAKSSTLFACCGLNLRPQHPKPPKPKSEKPREARRSRPKIPPNSATPPIPGFACLIGSSIP</sequence>
<evidence type="ECO:0000313" key="3">
    <source>
        <dbReference type="Proteomes" id="UP000711996"/>
    </source>
</evidence>
<gene>
    <name evidence="2" type="ORF">CGCSCA2_v009581</name>
</gene>